<dbReference type="Pfam" id="PF06101">
    <property type="entry name" value="Vps62"/>
    <property type="match status" value="1"/>
</dbReference>
<feature type="non-terminal residue" evidence="3">
    <location>
        <position position="1"/>
    </location>
</feature>
<dbReference type="PANTHER" id="PTHR48172">
    <property type="match status" value="1"/>
</dbReference>
<proteinExistence type="predicted"/>
<dbReference type="Proteomes" id="UP000258309">
    <property type="component" value="Unassembled WGS sequence"/>
</dbReference>
<reference evidence="3 4" key="1">
    <citation type="submission" date="2018-05" db="EMBL/GenBank/DDBJ databases">
        <title>Draft genome sequence of Scytalidium lignicola DSM 105466, a ubiquitous saprotrophic fungus.</title>
        <authorList>
            <person name="Buettner E."/>
            <person name="Gebauer A.M."/>
            <person name="Hofrichter M."/>
            <person name="Liers C."/>
            <person name="Kellner H."/>
        </authorList>
    </citation>
    <scope>NUCLEOTIDE SEQUENCE [LARGE SCALE GENOMIC DNA]</scope>
    <source>
        <strain evidence="3 4">DSM 105466</strain>
    </source>
</reference>
<protein>
    <recommendedName>
        <fullName evidence="5">Vacuolar protein sorting-associated protein 62</fullName>
    </recommendedName>
</protein>
<evidence type="ECO:0008006" key="5">
    <source>
        <dbReference type="Google" id="ProtNLM"/>
    </source>
</evidence>
<evidence type="ECO:0000256" key="2">
    <source>
        <dbReference type="SAM" id="SignalP"/>
    </source>
</evidence>
<feature type="signal peptide" evidence="2">
    <location>
        <begin position="1"/>
        <end position="23"/>
    </location>
</feature>
<evidence type="ECO:0000313" key="3">
    <source>
        <dbReference type="EMBL" id="RFU29800.1"/>
    </source>
</evidence>
<gene>
    <name evidence="3" type="ORF">B7463_g6543</name>
</gene>
<dbReference type="InterPro" id="IPR009291">
    <property type="entry name" value="Vps62"/>
</dbReference>
<evidence type="ECO:0000313" key="4">
    <source>
        <dbReference type="Proteomes" id="UP000258309"/>
    </source>
</evidence>
<dbReference type="OrthoDB" id="188042at2759"/>
<feature type="chain" id="PRO_5017673948" description="Vacuolar protein sorting-associated protein 62" evidence="2">
    <location>
        <begin position="24"/>
        <end position="563"/>
    </location>
</feature>
<evidence type="ECO:0000256" key="1">
    <source>
        <dbReference type="SAM" id="MobiDB-lite"/>
    </source>
</evidence>
<name>A0A3E2H8T9_SCYLI</name>
<feature type="region of interest" description="Disordered" evidence="1">
    <location>
        <begin position="204"/>
        <end position="257"/>
    </location>
</feature>
<sequence>MLVLRRFVIVFLILLIAWVGVGALHRHLDPNKTKSEEEREDAKWIASSKYFLDRFSCRYFSLCGLAHFRPDPAVKRWKKKKHTIVTDDDDEDDEDDLNQLFEDWEDVLSRRNITPEELKGMGQIVNDVPQFVLDAAPLVHLYSGEQFWPSSMIDHLVNTVPSENHTALPLNGTRYTLENLAGLHDFTASGRTLYLRSKEDVEDRPTWLGSPYNAPVPYEGVRNNGEDEDEDDTLDPSTLYEDDGRSDPDHAAWWDINTSPGPSSDPRLISNVNFESHSPLKTDLRRRHIRRPAGQSPIANPDPSGYSSAPAVLILVDKGRGVLDAFWFYFYSYNLGITVFNMRFGNHVGDWEHSLIRFHNGKPKAVFFSAHSGGTAYTWDAVEKGKGGRPVLYSARGSHAMYAMPGRHPYVLPFGILADVTDKGPLWDPVKNYLGFSYKTPITHDIDAESLRTDTNSTTSLSQAVSSDSGDDFLSDTWADQFEPLASNPKAPTSWFWFKGHWGDKFYKLSDLRQWRFFGQYHYVNGPLGPIYKNLGRNKVCQSRGTCVLLDSLEKGKKASWAG</sequence>
<dbReference type="PANTHER" id="PTHR48172:SF2">
    <property type="entry name" value="VACUOLAR PROTEIN SORTING PROTEIN 62"/>
    <property type="match status" value="1"/>
</dbReference>
<accession>A0A3E2H8T9</accession>
<dbReference type="AlphaFoldDB" id="A0A3E2H8T9"/>
<keyword evidence="2" id="KW-0732">Signal</keyword>
<keyword evidence="4" id="KW-1185">Reference proteome</keyword>
<dbReference type="STRING" id="5539.A0A3E2H8T9"/>
<organism evidence="3 4">
    <name type="scientific">Scytalidium lignicola</name>
    <name type="common">Hyphomycete</name>
    <dbReference type="NCBI Taxonomy" id="5539"/>
    <lineage>
        <taxon>Eukaryota</taxon>
        <taxon>Fungi</taxon>
        <taxon>Dikarya</taxon>
        <taxon>Ascomycota</taxon>
        <taxon>Pezizomycotina</taxon>
        <taxon>Leotiomycetes</taxon>
        <taxon>Leotiomycetes incertae sedis</taxon>
        <taxon>Scytalidium</taxon>
    </lineage>
</organism>
<comment type="caution">
    <text evidence="3">The sequence shown here is derived from an EMBL/GenBank/DDBJ whole genome shotgun (WGS) entry which is preliminary data.</text>
</comment>
<feature type="compositionally biased region" description="Basic and acidic residues" evidence="1">
    <location>
        <begin position="242"/>
        <end position="252"/>
    </location>
</feature>
<dbReference type="OMA" id="FWPGDIA"/>
<dbReference type="EMBL" id="NCSJ02000117">
    <property type="protein sequence ID" value="RFU29800.1"/>
    <property type="molecule type" value="Genomic_DNA"/>
</dbReference>
<feature type="non-terminal residue" evidence="3">
    <location>
        <position position="563"/>
    </location>
</feature>